<protein>
    <recommendedName>
        <fullName evidence="2">BTB domain-containing protein</fullName>
    </recommendedName>
</protein>
<dbReference type="PROSITE" id="PS50097">
    <property type="entry name" value="BTB"/>
    <property type="match status" value="1"/>
</dbReference>
<dbReference type="EMBL" id="KV878689">
    <property type="protein sequence ID" value="OJJ68869.1"/>
    <property type="molecule type" value="Genomic_DNA"/>
</dbReference>
<dbReference type="GeneID" id="93570912"/>
<accession>A0A1L9UB11</accession>
<dbReference type="PANTHER" id="PTHR47843">
    <property type="entry name" value="BTB DOMAIN-CONTAINING PROTEIN-RELATED"/>
    <property type="match status" value="1"/>
</dbReference>
<evidence type="ECO:0000313" key="3">
    <source>
        <dbReference type="EMBL" id="OJJ68869.1"/>
    </source>
</evidence>
<dbReference type="OMA" id="RIMHDEN"/>
<gene>
    <name evidence="3" type="ORF">ASPBRDRAFT_132287</name>
</gene>
<feature type="compositionally biased region" description="Basic residues" evidence="1">
    <location>
        <begin position="217"/>
        <end position="231"/>
    </location>
</feature>
<keyword evidence="4" id="KW-1185">Reference proteome</keyword>
<dbReference type="CDD" id="cd18186">
    <property type="entry name" value="BTB_POZ_ZBTB_KLHL-like"/>
    <property type="match status" value="1"/>
</dbReference>
<reference evidence="4" key="1">
    <citation type="journal article" date="2017" name="Genome Biol.">
        <title>Comparative genomics reveals high biological diversity and specific adaptations in the industrially and medically important fungal genus Aspergillus.</title>
        <authorList>
            <person name="de Vries R.P."/>
            <person name="Riley R."/>
            <person name="Wiebenga A."/>
            <person name="Aguilar-Osorio G."/>
            <person name="Amillis S."/>
            <person name="Uchima C.A."/>
            <person name="Anderluh G."/>
            <person name="Asadollahi M."/>
            <person name="Askin M."/>
            <person name="Barry K."/>
            <person name="Battaglia E."/>
            <person name="Bayram O."/>
            <person name="Benocci T."/>
            <person name="Braus-Stromeyer S.A."/>
            <person name="Caldana C."/>
            <person name="Canovas D."/>
            <person name="Cerqueira G.C."/>
            <person name="Chen F."/>
            <person name="Chen W."/>
            <person name="Choi C."/>
            <person name="Clum A."/>
            <person name="Dos Santos R.A."/>
            <person name="Damasio A.R."/>
            <person name="Diallinas G."/>
            <person name="Emri T."/>
            <person name="Fekete E."/>
            <person name="Flipphi M."/>
            <person name="Freyberg S."/>
            <person name="Gallo A."/>
            <person name="Gournas C."/>
            <person name="Habgood R."/>
            <person name="Hainaut M."/>
            <person name="Harispe M.L."/>
            <person name="Henrissat B."/>
            <person name="Hilden K.S."/>
            <person name="Hope R."/>
            <person name="Hossain A."/>
            <person name="Karabika E."/>
            <person name="Karaffa L."/>
            <person name="Karanyi Z."/>
            <person name="Krasevec N."/>
            <person name="Kuo A."/>
            <person name="Kusch H."/>
            <person name="LaButti K."/>
            <person name="Lagendijk E.L."/>
            <person name="Lapidus A."/>
            <person name="Levasseur A."/>
            <person name="Lindquist E."/>
            <person name="Lipzen A."/>
            <person name="Logrieco A.F."/>
            <person name="MacCabe A."/>
            <person name="Maekelae M.R."/>
            <person name="Malavazi I."/>
            <person name="Melin P."/>
            <person name="Meyer V."/>
            <person name="Mielnichuk N."/>
            <person name="Miskei M."/>
            <person name="Molnar A.P."/>
            <person name="Mule G."/>
            <person name="Ngan C.Y."/>
            <person name="Orejas M."/>
            <person name="Orosz E."/>
            <person name="Ouedraogo J.P."/>
            <person name="Overkamp K.M."/>
            <person name="Park H.-S."/>
            <person name="Perrone G."/>
            <person name="Piumi F."/>
            <person name="Punt P.J."/>
            <person name="Ram A.F."/>
            <person name="Ramon A."/>
            <person name="Rauscher S."/>
            <person name="Record E."/>
            <person name="Riano-Pachon D.M."/>
            <person name="Robert V."/>
            <person name="Roehrig J."/>
            <person name="Ruller R."/>
            <person name="Salamov A."/>
            <person name="Salih N.S."/>
            <person name="Samson R.A."/>
            <person name="Sandor E."/>
            <person name="Sanguinetti M."/>
            <person name="Schuetze T."/>
            <person name="Sepcic K."/>
            <person name="Shelest E."/>
            <person name="Sherlock G."/>
            <person name="Sophianopoulou V."/>
            <person name="Squina F.M."/>
            <person name="Sun H."/>
            <person name="Susca A."/>
            <person name="Todd R.B."/>
            <person name="Tsang A."/>
            <person name="Unkles S.E."/>
            <person name="van de Wiele N."/>
            <person name="van Rossen-Uffink D."/>
            <person name="Oliveira J.V."/>
            <person name="Vesth T.C."/>
            <person name="Visser J."/>
            <person name="Yu J.-H."/>
            <person name="Zhou M."/>
            <person name="Andersen M.R."/>
            <person name="Archer D.B."/>
            <person name="Baker S.E."/>
            <person name="Benoit I."/>
            <person name="Brakhage A.A."/>
            <person name="Braus G.H."/>
            <person name="Fischer R."/>
            <person name="Frisvad J.C."/>
            <person name="Goldman G.H."/>
            <person name="Houbraken J."/>
            <person name="Oakley B."/>
            <person name="Pocsi I."/>
            <person name="Scazzocchio C."/>
            <person name="Seiboth B."/>
            <person name="vanKuyk P.A."/>
            <person name="Wortman J."/>
            <person name="Dyer P.S."/>
            <person name="Grigoriev I.V."/>
        </authorList>
    </citation>
    <scope>NUCLEOTIDE SEQUENCE [LARGE SCALE GENOMIC DNA]</scope>
    <source>
        <strain evidence="4">CBS 101740 / IMI 381727 / IBT 21946</strain>
    </source>
</reference>
<dbReference type="VEuPathDB" id="FungiDB:ASPBRDRAFT_132287"/>
<dbReference type="InterPro" id="IPR011333">
    <property type="entry name" value="SKP1/BTB/POZ_sf"/>
</dbReference>
<dbReference type="InterPro" id="IPR000210">
    <property type="entry name" value="BTB/POZ_dom"/>
</dbReference>
<evidence type="ECO:0000313" key="4">
    <source>
        <dbReference type="Proteomes" id="UP000184499"/>
    </source>
</evidence>
<name>A0A1L9UB11_ASPBC</name>
<dbReference type="Gene3D" id="3.30.710.10">
    <property type="entry name" value="Potassium Channel Kv1.1, Chain A"/>
    <property type="match status" value="1"/>
</dbReference>
<evidence type="ECO:0000256" key="1">
    <source>
        <dbReference type="SAM" id="MobiDB-lite"/>
    </source>
</evidence>
<evidence type="ECO:0000259" key="2">
    <source>
        <dbReference type="PROSITE" id="PS50097"/>
    </source>
</evidence>
<dbReference type="RefSeq" id="XP_067476118.1">
    <property type="nucleotide sequence ID" value="XM_067618424.1"/>
</dbReference>
<dbReference type="AlphaFoldDB" id="A0A1L9UB11"/>
<sequence>MVQINVGANETPFDVHVELLCSCSPYFNSLFGNRTEEPIPSDPICFRDEDPDVFAELLAWVYYGDTPADLPSRAGIPFLLQLWILAGKYEIPRLQNQVIHLCRAAMDKNPSETLSHDNINYVYAHTLPESPLRLLLIDNWAREATQEDVMSRPKSLPYPFLEDLCRALIERKGNTNHAEGEAYYAERYNINHSPLDNNQVHSNPNLPKTATREQLKKRNMKRPSSRLHKASHTSPLGAMAPNIVEENDSKSEVSS</sequence>
<dbReference type="SUPFAM" id="SSF54695">
    <property type="entry name" value="POZ domain"/>
    <property type="match status" value="1"/>
</dbReference>
<organism evidence="3 4">
    <name type="scientific">Aspergillus brasiliensis (strain CBS 101740 / IMI 381727 / IBT 21946)</name>
    <dbReference type="NCBI Taxonomy" id="767769"/>
    <lineage>
        <taxon>Eukaryota</taxon>
        <taxon>Fungi</taxon>
        <taxon>Dikarya</taxon>
        <taxon>Ascomycota</taxon>
        <taxon>Pezizomycotina</taxon>
        <taxon>Eurotiomycetes</taxon>
        <taxon>Eurotiomycetidae</taxon>
        <taxon>Eurotiales</taxon>
        <taxon>Aspergillaceae</taxon>
        <taxon>Aspergillus</taxon>
        <taxon>Aspergillus subgen. Circumdati</taxon>
    </lineage>
</organism>
<feature type="domain" description="BTB" evidence="2">
    <location>
        <begin position="1"/>
        <end position="70"/>
    </location>
</feature>
<feature type="region of interest" description="Disordered" evidence="1">
    <location>
        <begin position="193"/>
        <end position="255"/>
    </location>
</feature>
<feature type="compositionally biased region" description="Polar residues" evidence="1">
    <location>
        <begin position="193"/>
        <end position="208"/>
    </location>
</feature>
<dbReference type="PANTHER" id="PTHR47843:SF3">
    <property type="entry name" value="BTB DOMAIN-CONTAINING PROTEIN"/>
    <property type="match status" value="1"/>
</dbReference>
<proteinExistence type="predicted"/>
<dbReference type="Proteomes" id="UP000184499">
    <property type="component" value="Unassembled WGS sequence"/>
</dbReference>
<dbReference type="Pfam" id="PF00651">
    <property type="entry name" value="BTB"/>
    <property type="match status" value="1"/>
</dbReference>
<dbReference type="OrthoDB" id="1022638at2759"/>